<evidence type="ECO:0000256" key="1">
    <source>
        <dbReference type="ARBA" id="ARBA00001971"/>
    </source>
</evidence>
<evidence type="ECO:0000256" key="13">
    <source>
        <dbReference type="ARBA" id="ARBA00023136"/>
    </source>
</evidence>
<evidence type="ECO:0008006" key="17">
    <source>
        <dbReference type="Google" id="ProtNLM"/>
    </source>
</evidence>
<proteinExistence type="inferred from homology"/>
<keyword evidence="8" id="KW-0256">Endoplasmic reticulum</keyword>
<comment type="cofactor">
    <cofactor evidence="1">
        <name>heme</name>
        <dbReference type="ChEBI" id="CHEBI:30413"/>
    </cofactor>
</comment>
<feature type="transmembrane region" description="Helical" evidence="14">
    <location>
        <begin position="97"/>
        <end position="117"/>
    </location>
</feature>
<comment type="caution">
    <text evidence="15">The sequence shown here is derived from an EMBL/GenBank/DDBJ whole genome shotgun (WGS) entry which is preliminary data.</text>
</comment>
<feature type="transmembrane region" description="Helical" evidence="14">
    <location>
        <begin position="59"/>
        <end position="85"/>
    </location>
</feature>
<dbReference type="PANTHER" id="PTHR24291">
    <property type="entry name" value="CYTOCHROME P450 FAMILY 4"/>
    <property type="match status" value="1"/>
</dbReference>
<evidence type="ECO:0000256" key="12">
    <source>
        <dbReference type="ARBA" id="ARBA00023033"/>
    </source>
</evidence>
<dbReference type="EMBL" id="JBEUOH010000022">
    <property type="protein sequence ID" value="KAL0867900.1"/>
    <property type="molecule type" value="Genomic_DNA"/>
</dbReference>
<keyword evidence="10" id="KW-0560">Oxidoreductase</keyword>
<evidence type="ECO:0000313" key="16">
    <source>
        <dbReference type="Proteomes" id="UP001549920"/>
    </source>
</evidence>
<evidence type="ECO:0000313" key="15">
    <source>
        <dbReference type="EMBL" id="KAL0867900.1"/>
    </source>
</evidence>
<keyword evidence="11" id="KW-0408">Iron</keyword>
<dbReference type="InterPro" id="IPR050196">
    <property type="entry name" value="Cytochrome_P450_Monoox"/>
</dbReference>
<evidence type="ECO:0000256" key="8">
    <source>
        <dbReference type="ARBA" id="ARBA00022824"/>
    </source>
</evidence>
<reference evidence="15 16" key="1">
    <citation type="submission" date="2024-06" db="EMBL/GenBank/DDBJ databases">
        <title>A chromosome-level genome assembly of beet webworm, Loxostege sticticalis.</title>
        <authorList>
            <person name="Zhang Y."/>
        </authorList>
    </citation>
    <scope>NUCLEOTIDE SEQUENCE [LARGE SCALE GENOMIC DNA]</scope>
    <source>
        <strain evidence="15">AQ026</strain>
        <tissue evidence="15">Whole body</tissue>
    </source>
</reference>
<organism evidence="15 16">
    <name type="scientific">Loxostege sticticalis</name>
    <name type="common">Beet webworm moth</name>
    <dbReference type="NCBI Taxonomy" id="481309"/>
    <lineage>
        <taxon>Eukaryota</taxon>
        <taxon>Metazoa</taxon>
        <taxon>Ecdysozoa</taxon>
        <taxon>Arthropoda</taxon>
        <taxon>Hexapoda</taxon>
        <taxon>Insecta</taxon>
        <taxon>Pterygota</taxon>
        <taxon>Neoptera</taxon>
        <taxon>Endopterygota</taxon>
        <taxon>Lepidoptera</taxon>
        <taxon>Glossata</taxon>
        <taxon>Ditrysia</taxon>
        <taxon>Pyraloidea</taxon>
        <taxon>Crambidae</taxon>
        <taxon>Pyraustinae</taxon>
        <taxon>Loxostege</taxon>
    </lineage>
</organism>
<dbReference type="InterPro" id="IPR001128">
    <property type="entry name" value="Cyt_P450"/>
</dbReference>
<keyword evidence="7" id="KW-0479">Metal-binding</keyword>
<keyword evidence="16" id="KW-1185">Reference proteome</keyword>
<evidence type="ECO:0000256" key="11">
    <source>
        <dbReference type="ARBA" id="ARBA00023004"/>
    </source>
</evidence>
<comment type="similarity">
    <text evidence="5">Belongs to the cytochrome P450 family.</text>
</comment>
<dbReference type="Proteomes" id="UP001549920">
    <property type="component" value="Unassembled WGS sequence"/>
</dbReference>
<evidence type="ECO:0000256" key="9">
    <source>
        <dbReference type="ARBA" id="ARBA00022848"/>
    </source>
</evidence>
<protein>
    <recommendedName>
        <fullName evidence="17">Cytochrome P450</fullName>
    </recommendedName>
</protein>
<name>A0ABR3HBV5_LOXSC</name>
<evidence type="ECO:0000256" key="2">
    <source>
        <dbReference type="ARBA" id="ARBA00003690"/>
    </source>
</evidence>
<dbReference type="Gene3D" id="1.10.630.10">
    <property type="entry name" value="Cytochrome P450"/>
    <property type="match status" value="1"/>
</dbReference>
<evidence type="ECO:0000256" key="10">
    <source>
        <dbReference type="ARBA" id="ARBA00023002"/>
    </source>
</evidence>
<dbReference type="SUPFAM" id="SSF48264">
    <property type="entry name" value="Cytochrome P450"/>
    <property type="match status" value="1"/>
</dbReference>
<comment type="function">
    <text evidence="2">May be involved in the metabolism of insect hormones and in the breakdown of synthetic insecticides.</text>
</comment>
<keyword evidence="6" id="KW-0349">Heme</keyword>
<keyword evidence="14" id="KW-1133">Transmembrane helix</keyword>
<evidence type="ECO:0000256" key="7">
    <source>
        <dbReference type="ARBA" id="ARBA00022723"/>
    </source>
</evidence>
<dbReference type="PANTHER" id="PTHR24291:SF189">
    <property type="entry name" value="CYTOCHROME P450 4C3-RELATED"/>
    <property type="match status" value="1"/>
</dbReference>
<evidence type="ECO:0000256" key="14">
    <source>
        <dbReference type="SAM" id="Phobius"/>
    </source>
</evidence>
<dbReference type="InterPro" id="IPR036396">
    <property type="entry name" value="Cyt_P450_sf"/>
</dbReference>
<evidence type="ECO:0000256" key="5">
    <source>
        <dbReference type="ARBA" id="ARBA00010617"/>
    </source>
</evidence>
<evidence type="ECO:0000256" key="4">
    <source>
        <dbReference type="ARBA" id="ARBA00004406"/>
    </source>
</evidence>
<keyword evidence="9" id="KW-0492">Microsome</keyword>
<dbReference type="Pfam" id="PF00067">
    <property type="entry name" value="p450"/>
    <property type="match status" value="1"/>
</dbReference>
<comment type="subcellular location">
    <subcellularLocation>
        <location evidence="4">Endoplasmic reticulum membrane</location>
        <topology evidence="4">Peripheral membrane protein</topology>
    </subcellularLocation>
    <subcellularLocation>
        <location evidence="3">Microsome membrane</location>
        <topology evidence="3">Peripheral membrane protein</topology>
    </subcellularLocation>
</comment>
<accession>A0ABR3HBV5</accession>
<sequence>MAISLSTVLLAVTVPALAYWLYWRWANRRMLRLAAVVPGPPALPVLGNALMFLTNTTGIVFKLVLAVGVTTVLLTAAVPALAYWVYWWWTYRRMLRLATVVLGRPALPVLGNALMFLTNTSEQLQKIAKLFDEYGDYVRFWLGPELAIAVKNPTDIRTLLSSNKLNQKGPLYNLMKPFIGPGILSGGPTWRLHRKIVTPSYNKKSVQQFSKVFNSEAEQLVRVLRNKRSDTYDIYYDVLTCTTQCVCQTLMGLSKEDSMQLPNLTEIVRKTQSMYNLIFKRMTLWWLQIPFIYWLTGHKKQQDHFFRLIDDFTSIILEKRRKALKTEVVDEELRSVVDRLIQSGELNDQEIKHEMFTLFTTSQEAAAKIAAGVMMILAHLPDWQEKVYEEIQEVVGSSPVTESHIKELHYLDMVYKETLRYFSIAAFIQRTVEEEITINDSRVFATAMIKTIVVHVIRSVHLEADGVIDDIPLEVAISVRSANGYQVRSRVRKEQNGVKANGVVHN</sequence>
<evidence type="ECO:0000256" key="6">
    <source>
        <dbReference type="ARBA" id="ARBA00022617"/>
    </source>
</evidence>
<gene>
    <name evidence="15" type="ORF">ABMA27_008582</name>
</gene>
<keyword evidence="13 14" id="KW-0472">Membrane</keyword>
<keyword evidence="12" id="KW-0503">Monooxygenase</keyword>
<evidence type="ECO:0000256" key="3">
    <source>
        <dbReference type="ARBA" id="ARBA00004174"/>
    </source>
</evidence>
<keyword evidence="14" id="KW-0812">Transmembrane</keyword>